<proteinExistence type="predicted"/>
<evidence type="ECO:0000313" key="3">
    <source>
        <dbReference type="EMBL" id="KAK9146368.1"/>
    </source>
</evidence>
<dbReference type="EMBL" id="JBBNAE010000002">
    <property type="protein sequence ID" value="KAK9146368.1"/>
    <property type="molecule type" value="Genomic_DNA"/>
</dbReference>
<dbReference type="Proteomes" id="UP001417504">
    <property type="component" value="Unassembled WGS sequence"/>
</dbReference>
<feature type="compositionally biased region" description="Polar residues" evidence="2">
    <location>
        <begin position="105"/>
        <end position="116"/>
    </location>
</feature>
<accession>A0AAP0K5I5</accession>
<protein>
    <submittedName>
        <fullName evidence="3">Uncharacterized protein</fullName>
    </submittedName>
</protein>
<feature type="region of interest" description="Disordered" evidence="2">
    <location>
        <begin position="97"/>
        <end position="120"/>
    </location>
</feature>
<keyword evidence="1" id="KW-0175">Coiled coil</keyword>
<evidence type="ECO:0000256" key="1">
    <source>
        <dbReference type="SAM" id="Coils"/>
    </source>
</evidence>
<comment type="caution">
    <text evidence="3">The sequence shown here is derived from an EMBL/GenBank/DDBJ whole genome shotgun (WGS) entry which is preliminary data.</text>
</comment>
<gene>
    <name evidence="3" type="ORF">Sjap_006271</name>
</gene>
<evidence type="ECO:0000256" key="2">
    <source>
        <dbReference type="SAM" id="MobiDB-lite"/>
    </source>
</evidence>
<evidence type="ECO:0000313" key="4">
    <source>
        <dbReference type="Proteomes" id="UP001417504"/>
    </source>
</evidence>
<sequence>MYELNHEYTKLTEQLEATKKRGEELRQLVSVHAKDLDIENLDLKQLEQLKGRLQGLQIQMGQRFDELFSTLPPVLDHQLMINGDDMICDDPRHFAPQANDLDNVPNASHSPPQYVNFNDLDNAPNAGLPLYYNFNDDNAPNASHLPPQYDNFNDLDNAPNASHPPLQYDNFNDLDNAPNAGPPLYYNFNDLDNAPNASHPPHPPPQYDNFNDLDNAPNGSHPPLQYDNFNDLDNAPNAGPPLYYNFNDDNAPNAAPLRLELAPLGIRAKNSRALYHLSSSSSPWGRKTLEKGIQGWCGATPGGATLPVRCQLACLASGLGRYIKGAFYVTPGDKGERLSSLVPLELAARESFALIPKGASSSPWGRKTLEKRGGATLPVRCQLACLARRAGPLQCASIK</sequence>
<keyword evidence="4" id="KW-1185">Reference proteome</keyword>
<reference evidence="3 4" key="1">
    <citation type="submission" date="2024-01" db="EMBL/GenBank/DDBJ databases">
        <title>Genome assemblies of Stephania.</title>
        <authorList>
            <person name="Yang L."/>
        </authorList>
    </citation>
    <scope>NUCLEOTIDE SEQUENCE [LARGE SCALE GENOMIC DNA]</scope>
    <source>
        <strain evidence="3">QJT</strain>
        <tissue evidence="3">Leaf</tissue>
    </source>
</reference>
<name>A0AAP0K5I5_9MAGN</name>
<feature type="coiled-coil region" evidence="1">
    <location>
        <begin position="1"/>
        <end position="28"/>
    </location>
</feature>
<organism evidence="3 4">
    <name type="scientific">Stephania japonica</name>
    <dbReference type="NCBI Taxonomy" id="461633"/>
    <lineage>
        <taxon>Eukaryota</taxon>
        <taxon>Viridiplantae</taxon>
        <taxon>Streptophyta</taxon>
        <taxon>Embryophyta</taxon>
        <taxon>Tracheophyta</taxon>
        <taxon>Spermatophyta</taxon>
        <taxon>Magnoliopsida</taxon>
        <taxon>Ranunculales</taxon>
        <taxon>Menispermaceae</taxon>
        <taxon>Menispermoideae</taxon>
        <taxon>Cissampelideae</taxon>
        <taxon>Stephania</taxon>
    </lineage>
</organism>
<feature type="region of interest" description="Disordered" evidence="2">
    <location>
        <begin position="139"/>
        <end position="225"/>
    </location>
</feature>
<dbReference type="AlphaFoldDB" id="A0AAP0K5I5"/>